<proteinExistence type="predicted"/>
<name>A0ABY4GD45_9BACT</name>
<evidence type="ECO:0000313" key="2">
    <source>
        <dbReference type="EMBL" id="UOQ68817.1"/>
    </source>
</evidence>
<dbReference type="RefSeq" id="WP_245126388.1">
    <property type="nucleotide sequence ID" value="NZ_CP095063.1"/>
</dbReference>
<dbReference type="Proteomes" id="UP000830401">
    <property type="component" value="Plasmid unnamed2"/>
</dbReference>
<keyword evidence="3" id="KW-1185">Reference proteome</keyword>
<feature type="chain" id="PRO_5046014500" evidence="1">
    <location>
        <begin position="23"/>
        <end position="85"/>
    </location>
</feature>
<organism evidence="2 3">
    <name type="scientific">Hymenobacter volaticus</name>
    <dbReference type="NCBI Taxonomy" id="2932254"/>
    <lineage>
        <taxon>Bacteria</taxon>
        <taxon>Pseudomonadati</taxon>
        <taxon>Bacteroidota</taxon>
        <taxon>Cytophagia</taxon>
        <taxon>Cytophagales</taxon>
        <taxon>Hymenobacteraceae</taxon>
        <taxon>Hymenobacter</taxon>
    </lineage>
</organism>
<geneLocation type="plasmid" evidence="2 3">
    <name>unnamed2</name>
</geneLocation>
<evidence type="ECO:0000256" key="1">
    <source>
        <dbReference type="SAM" id="SignalP"/>
    </source>
</evidence>
<dbReference type="EMBL" id="CP095063">
    <property type="protein sequence ID" value="UOQ68817.1"/>
    <property type="molecule type" value="Genomic_DNA"/>
</dbReference>
<reference evidence="2" key="1">
    <citation type="submission" date="2022-04" db="EMBL/GenBank/DDBJ databases">
        <title>Hymenobacter sp. isolated from the air.</title>
        <authorList>
            <person name="Won M."/>
            <person name="Lee C.-M."/>
            <person name="Woen H.-Y."/>
            <person name="Kwon S.-W."/>
        </authorList>
    </citation>
    <scope>NUCLEOTIDE SEQUENCE</scope>
    <source>
        <strain evidence="2">5420S-77</strain>
        <plasmid evidence="2">unnamed2</plasmid>
    </source>
</reference>
<accession>A0ABY4GD45</accession>
<keyword evidence="1" id="KW-0732">Signal</keyword>
<feature type="signal peptide" evidence="1">
    <location>
        <begin position="1"/>
        <end position="22"/>
    </location>
</feature>
<evidence type="ECO:0000313" key="3">
    <source>
        <dbReference type="Proteomes" id="UP000830401"/>
    </source>
</evidence>
<protein>
    <submittedName>
        <fullName evidence="2">Uncharacterized protein</fullName>
    </submittedName>
</protein>
<sequence length="85" mass="9205">MTTLHCSIALLLSVPLASVAQPAPSDSAPAPRHLFTLHTLRIKSPFIPALGYEVPVWSRWGCALAWVPPTTVIGIAPTTMTPWEF</sequence>
<gene>
    <name evidence="2" type="ORF">MUN86_25430</name>
</gene>
<keyword evidence="2" id="KW-0614">Plasmid</keyword>